<dbReference type="OrthoDB" id="1362120at2"/>
<evidence type="ECO:0000313" key="2">
    <source>
        <dbReference type="Proteomes" id="UP000307507"/>
    </source>
</evidence>
<protein>
    <submittedName>
        <fullName evidence="1">Uncharacterized protein</fullName>
    </submittedName>
</protein>
<evidence type="ECO:0000313" key="1">
    <source>
        <dbReference type="EMBL" id="THF52699.1"/>
    </source>
</evidence>
<dbReference type="Proteomes" id="UP000307507">
    <property type="component" value="Unassembled WGS sequence"/>
</dbReference>
<name>A0A4S4A2S8_9FLAO</name>
<dbReference type="EMBL" id="SSNZ01000001">
    <property type="protein sequence ID" value="THF52699.1"/>
    <property type="molecule type" value="Genomic_DNA"/>
</dbReference>
<keyword evidence="2" id="KW-1185">Reference proteome</keyword>
<reference evidence="1 2" key="1">
    <citation type="submission" date="2019-04" db="EMBL/GenBank/DDBJ databases">
        <title>Flavobacterium sp. nov. isolated from construction timber.</title>
        <authorList>
            <person name="Lin S.-Y."/>
            <person name="Chang C.-T."/>
            <person name="Young C.-C."/>
        </authorList>
    </citation>
    <scope>NUCLEOTIDE SEQUENCE [LARGE SCALE GENOMIC DNA]</scope>
    <source>
        <strain evidence="1 2">CC-CTC003</strain>
    </source>
</reference>
<organism evidence="1 2">
    <name type="scientific">Flavobacterium supellecticarium</name>
    <dbReference type="NCBI Taxonomy" id="2565924"/>
    <lineage>
        <taxon>Bacteria</taxon>
        <taxon>Pseudomonadati</taxon>
        <taxon>Bacteroidota</taxon>
        <taxon>Flavobacteriia</taxon>
        <taxon>Flavobacteriales</taxon>
        <taxon>Flavobacteriaceae</taxon>
        <taxon>Flavobacterium</taxon>
    </lineage>
</organism>
<gene>
    <name evidence="1" type="ORF">E6C50_00360</name>
</gene>
<dbReference type="AlphaFoldDB" id="A0A4S4A2S8"/>
<accession>A0A4S4A2S8</accession>
<comment type="caution">
    <text evidence="1">The sequence shown here is derived from an EMBL/GenBank/DDBJ whole genome shotgun (WGS) entry which is preliminary data.</text>
</comment>
<proteinExistence type="predicted"/>
<dbReference type="RefSeq" id="WP_136401224.1">
    <property type="nucleotide sequence ID" value="NZ_SSNZ01000001.1"/>
</dbReference>
<sequence length="67" mass="7824">MNKAKLYKIIDLLDEIRIVNEMIQLHLSHNDVAMMLGQYQHRKNRLIEDLAYELGQNNSKTTILTGL</sequence>